<sequence length="90" mass="9649">MEPETESLTCPRCRAEMAERSLGGATVGQCPEGHGVFLSSADLGVLVEAENDWHRNAGQHTAPMPRITADMTAPPAVGRQSRAWVETLFG</sequence>
<name>A0ABV6E6J7_9ACTN</name>
<dbReference type="Pfam" id="PF13453">
    <property type="entry name" value="Zn_ribbon_TFIIB"/>
    <property type="match status" value="1"/>
</dbReference>
<dbReference type="RefSeq" id="WP_378520390.1">
    <property type="nucleotide sequence ID" value="NZ_CBCSDI010000018.1"/>
</dbReference>
<protein>
    <submittedName>
        <fullName evidence="2">Zf-TFIIB domain-containing protein</fullName>
    </submittedName>
</protein>
<accession>A0ABV6E6J7</accession>
<keyword evidence="3" id="KW-1185">Reference proteome</keyword>
<evidence type="ECO:0000313" key="3">
    <source>
        <dbReference type="Proteomes" id="UP001589698"/>
    </source>
</evidence>
<organism evidence="2 3">
    <name type="scientific">Nocardioides zeicaulis</name>
    <dbReference type="NCBI Taxonomy" id="1776857"/>
    <lineage>
        <taxon>Bacteria</taxon>
        <taxon>Bacillati</taxon>
        <taxon>Actinomycetota</taxon>
        <taxon>Actinomycetes</taxon>
        <taxon>Propionibacteriales</taxon>
        <taxon>Nocardioidaceae</taxon>
        <taxon>Nocardioides</taxon>
    </lineage>
</organism>
<evidence type="ECO:0000259" key="1">
    <source>
        <dbReference type="Pfam" id="PF13453"/>
    </source>
</evidence>
<gene>
    <name evidence="2" type="ORF">ACFFJG_19115</name>
</gene>
<comment type="caution">
    <text evidence="2">The sequence shown here is derived from an EMBL/GenBank/DDBJ whole genome shotgun (WGS) entry which is preliminary data.</text>
</comment>
<dbReference type="Proteomes" id="UP001589698">
    <property type="component" value="Unassembled WGS sequence"/>
</dbReference>
<evidence type="ECO:0000313" key="2">
    <source>
        <dbReference type="EMBL" id="MFC0224607.1"/>
    </source>
</evidence>
<proteinExistence type="predicted"/>
<dbReference type="InterPro" id="IPR027392">
    <property type="entry name" value="TF_Znf"/>
</dbReference>
<reference evidence="2 3" key="1">
    <citation type="submission" date="2024-09" db="EMBL/GenBank/DDBJ databases">
        <authorList>
            <person name="Sun Q."/>
            <person name="Mori K."/>
        </authorList>
    </citation>
    <scope>NUCLEOTIDE SEQUENCE [LARGE SCALE GENOMIC DNA]</scope>
    <source>
        <strain evidence="2 3">CCM 8654</strain>
    </source>
</reference>
<feature type="domain" description="Transcription factor zinc-finger" evidence="1">
    <location>
        <begin position="9"/>
        <end position="48"/>
    </location>
</feature>
<dbReference type="EMBL" id="JBHLXH010000003">
    <property type="protein sequence ID" value="MFC0224607.1"/>
    <property type="molecule type" value="Genomic_DNA"/>
</dbReference>